<dbReference type="Proteomes" id="UP000503264">
    <property type="component" value="Chromosome"/>
</dbReference>
<keyword evidence="4" id="KW-1185">Reference proteome</keyword>
<dbReference type="PANTHER" id="PTHR30535">
    <property type="entry name" value="VITAMIN B12-BINDING PROTEIN"/>
    <property type="match status" value="1"/>
</dbReference>
<sequence length="343" mass="39076">MKKFLFFILLSLSCSLFADRLIKDQNGRDVVLPDEVNRIVVLQHQSLNVLVQLDALSKVVGVLESWEKNLGKNYVRLASALKDMPTPGDLKSINYEQILALKPDVVIVANYIPKEFIDKLSELKIPVVAMSFFKDNINAQNSLNPEFKNFSDEINAYTNGLYEGILLLGSIANKEQNAQNLVDYVKEKQKLLKTYTDKIKGAKTRLYMANPDFNTYGSGKYTSIIFARAGGENVAAKDIKGYKQVGPENLISWDPDVIFVQERYPQVIDELKQNELLKGLKAIKNDKVYLMPEYAKAWGFPTPEAMALGEFWVLKKLYPELGKDIDLDAFVDEYYLKFYRVKN</sequence>
<evidence type="ECO:0000259" key="2">
    <source>
        <dbReference type="PROSITE" id="PS50983"/>
    </source>
</evidence>
<dbReference type="RefSeq" id="WP_171993471.1">
    <property type="nucleotide sequence ID" value="NZ_CP012542.1"/>
</dbReference>
<feature type="signal peptide" evidence="1">
    <location>
        <begin position="1"/>
        <end position="18"/>
    </location>
</feature>
<feature type="chain" id="PRO_5026202072" evidence="1">
    <location>
        <begin position="19"/>
        <end position="343"/>
    </location>
</feature>
<dbReference type="InterPro" id="IPR050902">
    <property type="entry name" value="ABC_Transporter_SBP"/>
</dbReference>
<dbReference type="PANTHER" id="PTHR30535:SF34">
    <property type="entry name" value="MOLYBDATE-BINDING PROTEIN MOLA"/>
    <property type="match status" value="1"/>
</dbReference>
<evidence type="ECO:0000256" key="1">
    <source>
        <dbReference type="SAM" id="SignalP"/>
    </source>
</evidence>
<feature type="domain" description="Fe/B12 periplasmic-binding" evidence="2">
    <location>
        <begin position="38"/>
        <end position="325"/>
    </location>
</feature>
<keyword evidence="1" id="KW-0732">Signal</keyword>
<protein>
    <submittedName>
        <fullName evidence="3">ABC transporter, periplasmic substrate-binding protein</fullName>
    </submittedName>
</protein>
<dbReference type="Pfam" id="PF01497">
    <property type="entry name" value="Peripla_BP_2"/>
    <property type="match status" value="1"/>
</dbReference>
<dbReference type="InterPro" id="IPR002491">
    <property type="entry name" value="ABC_transptr_periplasmic_BD"/>
</dbReference>
<gene>
    <name evidence="3" type="ORF">CMUC_0474</name>
</gene>
<evidence type="ECO:0000313" key="4">
    <source>
        <dbReference type="Proteomes" id="UP000503264"/>
    </source>
</evidence>
<dbReference type="Gene3D" id="3.40.50.1980">
    <property type="entry name" value="Nitrogenase molybdenum iron protein domain"/>
    <property type="match status" value="2"/>
</dbReference>
<accession>A0A6G5QFK3</accession>
<evidence type="ECO:0000313" key="3">
    <source>
        <dbReference type="EMBL" id="QCD44286.1"/>
    </source>
</evidence>
<dbReference type="PROSITE" id="PS50983">
    <property type="entry name" value="FE_B12_PBP"/>
    <property type="match status" value="1"/>
</dbReference>
<dbReference type="EMBL" id="CP012542">
    <property type="protein sequence ID" value="QCD44286.1"/>
    <property type="molecule type" value="Genomic_DNA"/>
</dbReference>
<dbReference type="SUPFAM" id="SSF53807">
    <property type="entry name" value="Helical backbone' metal receptor"/>
    <property type="match status" value="1"/>
</dbReference>
<dbReference type="GO" id="GO:0071281">
    <property type="term" value="P:cellular response to iron ion"/>
    <property type="evidence" value="ECO:0007669"/>
    <property type="project" value="TreeGrafter"/>
</dbReference>
<reference evidence="3 4" key="1">
    <citation type="submission" date="2016-07" db="EMBL/GenBank/DDBJ databases">
        <title>Comparative genomics of the Campylobacter concisus group.</title>
        <authorList>
            <person name="Miller W.G."/>
            <person name="Yee E."/>
            <person name="Chapman M.H."/>
            <person name="Huynh S."/>
            <person name="Bono J.L."/>
            <person name="On S.L.W."/>
            <person name="StLeger J."/>
            <person name="Foster G."/>
            <person name="Parker C.T."/>
        </authorList>
    </citation>
    <scope>NUCLEOTIDE SEQUENCE [LARGE SCALE GENOMIC DNA]</scope>
    <source>
        <strain evidence="3 4">CCUG 21559</strain>
    </source>
</reference>
<organism evidence="3 4">
    <name type="scientific">Campylobacter mucosalis CCUG 21559</name>
    <dbReference type="NCBI Taxonomy" id="1032067"/>
    <lineage>
        <taxon>Bacteria</taxon>
        <taxon>Pseudomonadati</taxon>
        <taxon>Campylobacterota</taxon>
        <taxon>Epsilonproteobacteria</taxon>
        <taxon>Campylobacterales</taxon>
        <taxon>Campylobacteraceae</taxon>
        <taxon>Campylobacter</taxon>
    </lineage>
</organism>
<proteinExistence type="predicted"/>
<name>A0A6G5QFK3_9BACT</name>
<dbReference type="AlphaFoldDB" id="A0A6G5QFK3"/>